<protein>
    <recommendedName>
        <fullName evidence="5">Restriction endonuclease type IV Mrr domain-containing protein</fullName>
    </recommendedName>
</protein>
<proteinExistence type="predicted"/>
<keyword evidence="4" id="KW-1185">Reference proteome</keyword>
<dbReference type="OrthoDB" id="20734at2759"/>
<dbReference type="PANTHER" id="PTHR28133:SF1">
    <property type="entry name" value="REQUIRED FOR RESPIRATORY GROWTH PROTEIN 7, MITOCHONDRIAL"/>
    <property type="match status" value="1"/>
</dbReference>
<dbReference type="AlphaFoldDB" id="A0A5N6TQG5"/>
<dbReference type="Proteomes" id="UP000325780">
    <property type="component" value="Unassembled WGS sequence"/>
</dbReference>
<dbReference type="EMBL" id="ML742163">
    <property type="protein sequence ID" value="KAE8148379.1"/>
    <property type="molecule type" value="Genomic_DNA"/>
</dbReference>
<evidence type="ECO:0000313" key="4">
    <source>
        <dbReference type="Proteomes" id="UP000325780"/>
    </source>
</evidence>
<name>A0A5N6TQG5_ASPAV</name>
<gene>
    <name evidence="3" type="ORF">BDV25DRAFT_168511</name>
</gene>
<dbReference type="SUPFAM" id="SSF52980">
    <property type="entry name" value="Restriction endonuclease-like"/>
    <property type="match status" value="1"/>
</dbReference>
<dbReference type="InterPro" id="IPR011335">
    <property type="entry name" value="Restrct_endonuc-II-like"/>
</dbReference>
<dbReference type="Pfam" id="PF10356">
    <property type="entry name" value="RRG7"/>
    <property type="match status" value="2"/>
</dbReference>
<organism evidence="3 4">
    <name type="scientific">Aspergillus avenaceus</name>
    <dbReference type="NCBI Taxonomy" id="36643"/>
    <lineage>
        <taxon>Eukaryota</taxon>
        <taxon>Fungi</taxon>
        <taxon>Dikarya</taxon>
        <taxon>Ascomycota</taxon>
        <taxon>Pezizomycotina</taxon>
        <taxon>Eurotiomycetes</taxon>
        <taxon>Eurotiomycetidae</taxon>
        <taxon>Eurotiales</taxon>
        <taxon>Aspergillaceae</taxon>
        <taxon>Aspergillus</taxon>
        <taxon>Aspergillus subgen. Circumdati</taxon>
    </lineage>
</organism>
<evidence type="ECO:0000256" key="2">
    <source>
        <dbReference type="ARBA" id="ARBA00023128"/>
    </source>
</evidence>
<sequence length="319" mass="35854">MNLHLNVPRCNASFRTTSFRNSVGLTQFNRSLSSLTRRLFKLPSPPPHPSPHHYDLKSFLAYAEKSSLSLTTTSYVGTHYEYTVQQTLRNVAFSLHRVGGRSDAGIDLVGTWHLPGHEHALRAIVQCKSFKTKLGPNIVRELEGTFHQAPVGWRTGEHKLGVLVSPREATKGVREALARSTFPLMWMMVERGGVLRQVLWNGRAERQLGLVGLGVEMRYSGAEVEGVTLTWDGEEVPHMDAVEGRMAEVQDRWMRLWGIKLESEEEREGLVDAVQGLVPGEKPLLFAEECSTLSGEERARVLQAWKRDVDMRLLNSTST</sequence>
<dbReference type="GO" id="GO:0005739">
    <property type="term" value="C:mitochondrion"/>
    <property type="evidence" value="ECO:0007669"/>
    <property type="project" value="UniProtKB-SubCell"/>
</dbReference>
<dbReference type="PANTHER" id="PTHR28133">
    <property type="entry name" value="REQUIRED FOR RESPIRATORY GROWTH PROTEIN 7, MITOCHONDRIAL"/>
    <property type="match status" value="1"/>
</dbReference>
<evidence type="ECO:0000256" key="1">
    <source>
        <dbReference type="ARBA" id="ARBA00004173"/>
    </source>
</evidence>
<keyword evidence="2" id="KW-0496">Mitochondrion</keyword>
<dbReference type="InterPro" id="IPR018828">
    <property type="entry name" value="RRG7"/>
</dbReference>
<reference evidence="3 4" key="1">
    <citation type="submission" date="2019-04" db="EMBL/GenBank/DDBJ databases">
        <title>Friends and foes A comparative genomics study of 23 Aspergillus species from section Flavi.</title>
        <authorList>
            <consortium name="DOE Joint Genome Institute"/>
            <person name="Kjaerbolling I."/>
            <person name="Vesth T."/>
            <person name="Frisvad J.C."/>
            <person name="Nybo J.L."/>
            <person name="Theobald S."/>
            <person name="Kildgaard S."/>
            <person name="Isbrandt T."/>
            <person name="Kuo A."/>
            <person name="Sato A."/>
            <person name="Lyhne E.K."/>
            <person name="Kogle M.E."/>
            <person name="Wiebenga A."/>
            <person name="Kun R.S."/>
            <person name="Lubbers R.J."/>
            <person name="Makela M.R."/>
            <person name="Barry K."/>
            <person name="Chovatia M."/>
            <person name="Clum A."/>
            <person name="Daum C."/>
            <person name="Haridas S."/>
            <person name="He G."/>
            <person name="LaButti K."/>
            <person name="Lipzen A."/>
            <person name="Mondo S."/>
            <person name="Riley R."/>
            <person name="Salamov A."/>
            <person name="Simmons B.A."/>
            <person name="Magnuson J.K."/>
            <person name="Henrissat B."/>
            <person name="Mortensen U.H."/>
            <person name="Larsen T.O."/>
            <person name="Devries R.P."/>
            <person name="Grigoriev I.V."/>
            <person name="Machida M."/>
            <person name="Baker S.E."/>
            <person name="Andersen M.R."/>
        </authorList>
    </citation>
    <scope>NUCLEOTIDE SEQUENCE [LARGE SCALE GENOMIC DNA]</scope>
    <source>
        <strain evidence="3 4">IBT 18842</strain>
    </source>
</reference>
<evidence type="ECO:0008006" key="5">
    <source>
        <dbReference type="Google" id="ProtNLM"/>
    </source>
</evidence>
<evidence type="ECO:0000313" key="3">
    <source>
        <dbReference type="EMBL" id="KAE8148379.1"/>
    </source>
</evidence>
<dbReference type="GO" id="GO:0006302">
    <property type="term" value="P:double-strand break repair"/>
    <property type="evidence" value="ECO:0007669"/>
    <property type="project" value="UniProtKB-ARBA"/>
</dbReference>
<accession>A0A5N6TQG5</accession>
<comment type="subcellular location">
    <subcellularLocation>
        <location evidence="1">Mitochondrion</location>
    </subcellularLocation>
</comment>